<dbReference type="PROSITE" id="PS50046">
    <property type="entry name" value="PHYTOCHROME_2"/>
    <property type="match status" value="1"/>
</dbReference>
<comment type="catalytic activity">
    <reaction evidence="1">
        <text>ATP + protein L-histidine = ADP + protein N-phospho-L-histidine.</text>
        <dbReference type="EC" id="2.7.13.3"/>
    </reaction>
</comment>
<dbReference type="InterPro" id="IPR003018">
    <property type="entry name" value="GAF"/>
</dbReference>
<evidence type="ECO:0000256" key="5">
    <source>
        <dbReference type="ARBA" id="ARBA00022679"/>
    </source>
</evidence>
<gene>
    <name evidence="15" type="ORF">HC246_07490</name>
</gene>
<dbReference type="PROSITE" id="PS51371">
    <property type="entry name" value="CBS"/>
    <property type="match status" value="4"/>
</dbReference>
<dbReference type="CDD" id="cd17774">
    <property type="entry name" value="CBS_two-component_sensor_histidine_kinase_repeat2"/>
    <property type="match status" value="1"/>
</dbReference>
<keyword evidence="9" id="KW-0129">CBS domain</keyword>
<dbReference type="InterPro" id="IPR011006">
    <property type="entry name" value="CheY-like_superfamily"/>
</dbReference>
<evidence type="ECO:0000259" key="11">
    <source>
        <dbReference type="PROSITE" id="PS50046"/>
    </source>
</evidence>
<evidence type="ECO:0000256" key="10">
    <source>
        <dbReference type="SAM" id="Coils"/>
    </source>
</evidence>
<dbReference type="Gene3D" id="3.40.50.2300">
    <property type="match status" value="1"/>
</dbReference>
<dbReference type="SMART" id="SM00387">
    <property type="entry name" value="HATPase_c"/>
    <property type="match status" value="1"/>
</dbReference>
<feature type="domain" description="Phytochrome chromophore attachment site" evidence="11">
    <location>
        <begin position="339"/>
        <end position="478"/>
    </location>
</feature>
<evidence type="ECO:0000256" key="1">
    <source>
        <dbReference type="ARBA" id="ARBA00000085"/>
    </source>
</evidence>
<feature type="domain" description="CBS" evidence="14">
    <location>
        <begin position="169"/>
        <end position="233"/>
    </location>
</feature>
<dbReference type="SUPFAM" id="SSF55781">
    <property type="entry name" value="GAF domain-like"/>
    <property type="match status" value="1"/>
</dbReference>
<feature type="domain" description="CBS" evidence="14">
    <location>
        <begin position="17"/>
        <end position="93"/>
    </location>
</feature>
<keyword evidence="4 8" id="KW-0597">Phosphoprotein</keyword>
<evidence type="ECO:0000256" key="2">
    <source>
        <dbReference type="ARBA" id="ARBA00006402"/>
    </source>
</evidence>
<feature type="domain" description="CBS" evidence="14">
    <location>
        <begin position="240"/>
        <end position="298"/>
    </location>
</feature>
<feature type="domain" description="Response regulatory" evidence="13">
    <location>
        <begin position="787"/>
        <end position="903"/>
    </location>
</feature>
<dbReference type="RefSeq" id="WP_169362842.1">
    <property type="nucleotide sequence ID" value="NZ_JAAVJL010000001.1"/>
</dbReference>
<dbReference type="SUPFAM" id="SSF55874">
    <property type="entry name" value="ATPase domain of HSP90 chaperone/DNA topoisomerase II/histidine kinase"/>
    <property type="match status" value="1"/>
</dbReference>
<dbReference type="InterPro" id="IPR016132">
    <property type="entry name" value="Phyto_chromo_attachment"/>
</dbReference>
<proteinExistence type="inferred from homology"/>
<evidence type="ECO:0000256" key="9">
    <source>
        <dbReference type="PROSITE-ProRule" id="PRU00703"/>
    </source>
</evidence>
<reference evidence="15 16" key="1">
    <citation type="submission" date="2020-03" db="EMBL/GenBank/DDBJ databases">
        <title>Draft Genome Sequence of 2-Methylisoborneol Producing Pseudanabaena yagii Strain GIHE-NHR1 Isolated from North Han River in South Korea.</title>
        <authorList>
            <person name="Jeong J."/>
        </authorList>
    </citation>
    <scope>NUCLEOTIDE SEQUENCE [LARGE SCALE GENOMIC DNA]</scope>
    <source>
        <strain evidence="15 16">GIHE-NHR1</strain>
    </source>
</reference>
<dbReference type="SUPFAM" id="SSF52172">
    <property type="entry name" value="CheY-like"/>
    <property type="match status" value="1"/>
</dbReference>
<dbReference type="CDD" id="cd00082">
    <property type="entry name" value="HisKA"/>
    <property type="match status" value="1"/>
</dbReference>
<dbReference type="PANTHER" id="PTHR43047:SF63">
    <property type="entry name" value="HISTIDINE KINASE"/>
    <property type="match status" value="1"/>
</dbReference>
<dbReference type="SMART" id="SM00448">
    <property type="entry name" value="REC"/>
    <property type="match status" value="1"/>
</dbReference>
<dbReference type="InterPro" id="IPR036097">
    <property type="entry name" value="HisK_dim/P_sf"/>
</dbReference>
<evidence type="ECO:0000259" key="13">
    <source>
        <dbReference type="PROSITE" id="PS50110"/>
    </source>
</evidence>
<dbReference type="InterPro" id="IPR004358">
    <property type="entry name" value="Sig_transdc_His_kin-like_C"/>
</dbReference>
<dbReference type="Gene3D" id="3.30.565.10">
    <property type="entry name" value="Histidine kinase-like ATPase, C-terminal domain"/>
    <property type="match status" value="1"/>
</dbReference>
<evidence type="ECO:0000256" key="3">
    <source>
        <dbReference type="ARBA" id="ARBA00012438"/>
    </source>
</evidence>
<dbReference type="InterPro" id="IPR001789">
    <property type="entry name" value="Sig_transdc_resp-reg_receiver"/>
</dbReference>
<feature type="modified residue" description="4-aspartylphosphate" evidence="8">
    <location>
        <position position="836"/>
    </location>
</feature>
<dbReference type="SUPFAM" id="SSF47384">
    <property type="entry name" value="Homodimeric domain of signal transducing histidine kinase"/>
    <property type="match status" value="1"/>
</dbReference>
<dbReference type="Proteomes" id="UP000738376">
    <property type="component" value="Unassembled WGS sequence"/>
</dbReference>
<comment type="caution">
    <text evidence="15">The sequence shown here is derived from an EMBL/GenBank/DDBJ whole genome shotgun (WGS) entry which is preliminary data.</text>
</comment>
<feature type="coiled-coil region" evidence="10">
    <location>
        <begin position="492"/>
        <end position="526"/>
    </location>
</feature>
<evidence type="ECO:0000256" key="8">
    <source>
        <dbReference type="PROSITE-ProRule" id="PRU00169"/>
    </source>
</evidence>
<dbReference type="Pfam" id="PF00512">
    <property type="entry name" value="HisKA"/>
    <property type="match status" value="1"/>
</dbReference>
<evidence type="ECO:0000256" key="4">
    <source>
        <dbReference type="ARBA" id="ARBA00022553"/>
    </source>
</evidence>
<dbReference type="SMART" id="SM00116">
    <property type="entry name" value="CBS"/>
    <property type="match status" value="4"/>
</dbReference>
<evidence type="ECO:0000256" key="6">
    <source>
        <dbReference type="ARBA" id="ARBA00022777"/>
    </source>
</evidence>
<dbReference type="InterPro" id="IPR003661">
    <property type="entry name" value="HisK_dim/P_dom"/>
</dbReference>
<dbReference type="InterPro" id="IPR000644">
    <property type="entry name" value="CBS_dom"/>
</dbReference>
<dbReference type="PROSITE" id="PS50109">
    <property type="entry name" value="HIS_KIN"/>
    <property type="match status" value="1"/>
</dbReference>
<dbReference type="Gene3D" id="3.10.580.10">
    <property type="entry name" value="CBS-domain"/>
    <property type="match status" value="2"/>
</dbReference>
<dbReference type="InterPro" id="IPR029016">
    <property type="entry name" value="GAF-like_dom_sf"/>
</dbReference>
<dbReference type="SMART" id="SM00065">
    <property type="entry name" value="GAF"/>
    <property type="match status" value="1"/>
</dbReference>
<evidence type="ECO:0000259" key="14">
    <source>
        <dbReference type="PROSITE" id="PS51371"/>
    </source>
</evidence>
<dbReference type="PROSITE" id="PS50110">
    <property type="entry name" value="RESPONSE_REGULATORY"/>
    <property type="match status" value="1"/>
</dbReference>
<keyword evidence="6" id="KW-0418">Kinase</keyword>
<evidence type="ECO:0000259" key="12">
    <source>
        <dbReference type="PROSITE" id="PS50109"/>
    </source>
</evidence>
<feature type="domain" description="CBS" evidence="14">
    <location>
        <begin position="102"/>
        <end position="162"/>
    </location>
</feature>
<dbReference type="EC" id="2.7.13.3" evidence="3"/>
<protein>
    <recommendedName>
        <fullName evidence="3">histidine kinase</fullName>
        <ecNumber evidence="3">2.7.13.3</ecNumber>
    </recommendedName>
</protein>
<name>A0ABX1LQS6_9CYAN</name>
<dbReference type="CDD" id="cd16922">
    <property type="entry name" value="HATPase_EvgS-ArcB-TorS-like"/>
    <property type="match status" value="1"/>
</dbReference>
<dbReference type="Pfam" id="PF01590">
    <property type="entry name" value="GAF"/>
    <property type="match status" value="1"/>
</dbReference>
<dbReference type="InterPro" id="IPR005467">
    <property type="entry name" value="His_kinase_dom"/>
</dbReference>
<comment type="similarity">
    <text evidence="2">In the N-terminal section; belongs to the phytochrome family.</text>
</comment>
<dbReference type="Pfam" id="PF02518">
    <property type="entry name" value="HATPase_c"/>
    <property type="match status" value="1"/>
</dbReference>
<dbReference type="Pfam" id="PF00571">
    <property type="entry name" value="CBS"/>
    <property type="match status" value="4"/>
</dbReference>
<organism evidence="15 16">
    <name type="scientific">Pseudanabaena yagii GIHE-NHR1</name>
    <dbReference type="NCBI Taxonomy" id="2722753"/>
    <lineage>
        <taxon>Bacteria</taxon>
        <taxon>Bacillati</taxon>
        <taxon>Cyanobacteriota</taxon>
        <taxon>Cyanophyceae</taxon>
        <taxon>Pseudanabaenales</taxon>
        <taxon>Pseudanabaenaceae</taxon>
        <taxon>Pseudanabaena</taxon>
        <taxon>Pseudanabaena yagii</taxon>
    </lineage>
</organism>
<evidence type="ECO:0000313" key="15">
    <source>
        <dbReference type="EMBL" id="NMF57865.1"/>
    </source>
</evidence>
<dbReference type="InterPro" id="IPR046342">
    <property type="entry name" value="CBS_dom_sf"/>
</dbReference>
<dbReference type="PRINTS" id="PR00344">
    <property type="entry name" value="BCTRLSENSOR"/>
</dbReference>
<evidence type="ECO:0000313" key="16">
    <source>
        <dbReference type="Proteomes" id="UP000738376"/>
    </source>
</evidence>
<sequence>MLTLAHSKRPNDLKSAIIPNPLVVSADATVMDAIALMSSRRSQCDAENHSDNHRQQFLQEARSSCVLVLEGEKLIGIMTERDVVRLSAQQQDLNRLLVREVMAHPVVTLRESDLTDLLLAVNLLQQYHIRHLPLLDDQDLLVGMVTHESLRQISRPIDLMRLRLVAEVMTPDVVSAAPDRSMLAIAQMMAEQKISSVMIVETSSADASLQIPVGIVTERDVVQFQALGLNLETCIAHTVMSTPIFSVKPEDNLLTVQQIMEQRLIRRLAVTGEFGELLGIVTQTSLLQALNPTEIYNLAKVLEAKVEQLESEKVTLLENRNIELELQVGITQRIRQSLDLPIIFDTACQEIQQLLQCDRVGIFKFDPDSNFDDGEFVAESVADGLISVMKVRIHDHCFGEGYAAAYAQGRIQVVNDIDNAGLIDCHRDVLAQFQVRANLVIPLLCGNNLWGLVCIHQCAHTRQWQEHEINLVQQIANQLSIAIQQASLYSQSQQEIAERKQAQQQLTETNQQLARATRLKDEFLANMSHELRTPLNSILGMNEALQDGIFGSINERQLKALQTIESSSTHLLALINDILDVAKIESGQVTLELTATGIDSLCKSSLAFIKQQALTKRIQLIHRVPKYLPEIMLDETRIRQVLINLLNNAVKFTLEGGTITLEVSQVQLESSTTNLTPLNYLKIAVIDTGIGISAENMQKLFQPFIQIDSALNRQYKGTGLGLALVRRLVELHGGTIELTSEVGVGSCFAINLPINIGSPAIEERTEQDLSGQSQIGQSQTEELISPLILLAEDNEANIATFSSYLEAKGYRVVLAKDGQQAIDLAKAHHPDLVLMDIQMPVIDGIEAIKQIRLNPDLVDIPIIALTALAMVGDHESCLEAGANDYLSKPIKLKQLAATIQKLL</sequence>
<keyword evidence="7" id="KW-0902">Two-component regulatory system</keyword>
<keyword evidence="10" id="KW-0175">Coiled coil</keyword>
<feature type="domain" description="Histidine kinase" evidence="12">
    <location>
        <begin position="526"/>
        <end position="756"/>
    </location>
</feature>
<dbReference type="InterPro" id="IPR036890">
    <property type="entry name" value="HATPase_C_sf"/>
</dbReference>
<accession>A0ABX1LQS6</accession>
<dbReference type="InterPro" id="IPR003594">
    <property type="entry name" value="HATPase_dom"/>
</dbReference>
<dbReference type="SUPFAM" id="SSF54631">
    <property type="entry name" value="CBS-domain pair"/>
    <property type="match status" value="2"/>
</dbReference>
<dbReference type="Gene3D" id="3.30.450.40">
    <property type="match status" value="1"/>
</dbReference>
<dbReference type="CDD" id="cd04620">
    <property type="entry name" value="CBS_two-component_sensor_histidine_kinase_repeat1"/>
    <property type="match status" value="1"/>
</dbReference>
<dbReference type="PANTHER" id="PTHR43047">
    <property type="entry name" value="TWO-COMPONENT HISTIDINE PROTEIN KINASE"/>
    <property type="match status" value="1"/>
</dbReference>
<dbReference type="EMBL" id="JAAVJL010000001">
    <property type="protein sequence ID" value="NMF57865.1"/>
    <property type="molecule type" value="Genomic_DNA"/>
</dbReference>
<evidence type="ECO:0000256" key="7">
    <source>
        <dbReference type="ARBA" id="ARBA00023012"/>
    </source>
</evidence>
<dbReference type="Pfam" id="PF00072">
    <property type="entry name" value="Response_reg"/>
    <property type="match status" value="1"/>
</dbReference>
<dbReference type="SMART" id="SM00388">
    <property type="entry name" value="HisKA"/>
    <property type="match status" value="1"/>
</dbReference>
<keyword evidence="5" id="KW-0808">Transferase</keyword>
<keyword evidence="16" id="KW-1185">Reference proteome</keyword>
<dbReference type="Gene3D" id="1.10.287.130">
    <property type="match status" value="1"/>
</dbReference>